<accession>A0A414FCC7</accession>
<evidence type="ECO:0000313" key="4">
    <source>
        <dbReference type="Proteomes" id="UP000491168"/>
    </source>
</evidence>
<dbReference type="EMBL" id="QSJD01000037">
    <property type="protein sequence ID" value="RHD44137.1"/>
    <property type="molecule type" value="Genomic_DNA"/>
</dbReference>
<dbReference type="Proteomes" id="UP000491168">
    <property type="component" value="Unassembled WGS sequence"/>
</dbReference>
<dbReference type="Proteomes" id="UP000284689">
    <property type="component" value="Unassembled WGS sequence"/>
</dbReference>
<evidence type="ECO:0000313" key="3">
    <source>
        <dbReference type="Proteomes" id="UP000284689"/>
    </source>
</evidence>
<sequence length="211" mass="24019">MMDKIRTLKYLGEESYKYSKEILGNNGKVWFDFHFDKFFKVCDLGLVGERCIEVISVGKDKDIAQFLREATERLRNAGANSVVIDAFNCETMYFDMMANESYTDEKSLSGKQEKKEILKRGRKSKPFKDYLQNDDGSKLQTLHGLMSGKEGKEAALVIKVAIQIGWITKPTFKAVEKEFGEIGSESGYNKAMRENTFTNDEIQGMKNTLLA</sequence>
<proteinExistence type="predicted"/>
<dbReference type="AlphaFoldDB" id="A0A414FCC7"/>
<reference evidence="1 4" key="2">
    <citation type="journal article" date="2019" name="Nat. Med.">
        <title>A library of human gut bacterial isolates paired with longitudinal multiomics data enables mechanistic microbiome research.</title>
        <authorList>
            <person name="Poyet M."/>
            <person name="Groussin M."/>
            <person name="Gibbons S.M."/>
            <person name="Avila-Pacheco J."/>
            <person name="Jiang X."/>
            <person name="Kearney S.M."/>
            <person name="Perrotta A.R."/>
            <person name="Berdy B."/>
            <person name="Zhao S."/>
            <person name="Lieberman T.D."/>
            <person name="Swanson P.K."/>
            <person name="Smith M."/>
            <person name="Roesemann S."/>
            <person name="Alexander J.E."/>
            <person name="Rich S.A."/>
            <person name="Livny J."/>
            <person name="Vlamakis H."/>
            <person name="Clish C."/>
            <person name="Bullock K."/>
            <person name="Deik A."/>
            <person name="Scott J."/>
            <person name="Pierce K.A."/>
            <person name="Xavier R.J."/>
            <person name="Alm E.J."/>
        </authorList>
    </citation>
    <scope>NUCLEOTIDE SEQUENCE [LARGE SCALE GENOMIC DNA]</scope>
    <source>
        <strain evidence="1 4">BIOML-A21</strain>
    </source>
</reference>
<evidence type="ECO:0000313" key="1">
    <source>
        <dbReference type="EMBL" id="KAA5489284.1"/>
    </source>
</evidence>
<evidence type="ECO:0000313" key="2">
    <source>
        <dbReference type="EMBL" id="RHD44137.1"/>
    </source>
</evidence>
<dbReference type="EMBL" id="VVYF01000017">
    <property type="protein sequence ID" value="KAA5489284.1"/>
    <property type="molecule type" value="Genomic_DNA"/>
</dbReference>
<comment type="caution">
    <text evidence="2">The sequence shown here is derived from an EMBL/GenBank/DDBJ whole genome shotgun (WGS) entry which is preliminary data.</text>
</comment>
<reference evidence="2 3" key="1">
    <citation type="submission" date="2018-08" db="EMBL/GenBank/DDBJ databases">
        <title>A genome reference for cultivated species of the human gut microbiota.</title>
        <authorList>
            <person name="Zou Y."/>
            <person name="Xue W."/>
            <person name="Luo G."/>
        </authorList>
    </citation>
    <scope>NUCLEOTIDE SEQUENCE [LARGE SCALE GENOMIC DNA]</scope>
    <source>
        <strain evidence="2 3">AM31-16AC</strain>
    </source>
</reference>
<gene>
    <name evidence="2" type="ORF">DW794_17855</name>
    <name evidence="1" type="ORF">F2Y35_16400</name>
</gene>
<protein>
    <submittedName>
        <fullName evidence="2">Uncharacterized protein</fullName>
    </submittedName>
</protein>
<organism evidence="2 3">
    <name type="scientific">Bacteroides caccae</name>
    <dbReference type="NCBI Taxonomy" id="47678"/>
    <lineage>
        <taxon>Bacteria</taxon>
        <taxon>Pseudomonadati</taxon>
        <taxon>Bacteroidota</taxon>
        <taxon>Bacteroidia</taxon>
        <taxon>Bacteroidales</taxon>
        <taxon>Bacteroidaceae</taxon>
        <taxon>Bacteroides</taxon>
    </lineage>
</organism>
<dbReference type="RefSeq" id="WP_122265026.1">
    <property type="nucleotide sequence ID" value="NZ_QSJD01000037.1"/>
</dbReference>
<name>A0A414FCC7_9BACE</name>